<dbReference type="AlphaFoldDB" id="A0A444ZXA8"/>
<name>A0A444ZXA8_ARAHY</name>
<organism evidence="1 2">
    <name type="scientific">Arachis hypogaea</name>
    <name type="common">Peanut</name>
    <dbReference type="NCBI Taxonomy" id="3818"/>
    <lineage>
        <taxon>Eukaryota</taxon>
        <taxon>Viridiplantae</taxon>
        <taxon>Streptophyta</taxon>
        <taxon>Embryophyta</taxon>
        <taxon>Tracheophyta</taxon>
        <taxon>Spermatophyta</taxon>
        <taxon>Magnoliopsida</taxon>
        <taxon>eudicotyledons</taxon>
        <taxon>Gunneridae</taxon>
        <taxon>Pentapetalae</taxon>
        <taxon>rosids</taxon>
        <taxon>fabids</taxon>
        <taxon>Fabales</taxon>
        <taxon>Fabaceae</taxon>
        <taxon>Papilionoideae</taxon>
        <taxon>50 kb inversion clade</taxon>
        <taxon>dalbergioids sensu lato</taxon>
        <taxon>Dalbergieae</taxon>
        <taxon>Pterocarpus clade</taxon>
        <taxon>Arachis</taxon>
    </lineage>
</organism>
<sequence>MQTMTTEPYCCNEATLDKLPQYFLKAKKKVDEDNDIKEIEFDCDMPPGKTQWCYPLALGKRRDCRIRCSGVIHLLRLRVRNSG</sequence>
<evidence type="ECO:0000313" key="2">
    <source>
        <dbReference type="Proteomes" id="UP000289738"/>
    </source>
</evidence>
<keyword evidence="2" id="KW-1185">Reference proteome</keyword>
<proteinExistence type="predicted"/>
<evidence type="ECO:0000313" key="1">
    <source>
        <dbReference type="EMBL" id="RYR18860.1"/>
    </source>
</evidence>
<protein>
    <submittedName>
        <fullName evidence="1">Uncharacterized protein</fullName>
    </submittedName>
</protein>
<accession>A0A444ZXA8</accession>
<comment type="caution">
    <text evidence="1">The sequence shown here is derived from an EMBL/GenBank/DDBJ whole genome shotgun (WGS) entry which is preliminary data.</text>
</comment>
<dbReference type="Proteomes" id="UP000289738">
    <property type="component" value="Chromosome B03"/>
</dbReference>
<dbReference type="EMBL" id="SDMP01000013">
    <property type="protein sequence ID" value="RYR18860.1"/>
    <property type="molecule type" value="Genomic_DNA"/>
</dbReference>
<gene>
    <name evidence="1" type="ORF">Ahy_B03g063470</name>
</gene>
<reference evidence="1 2" key="1">
    <citation type="submission" date="2019-01" db="EMBL/GenBank/DDBJ databases">
        <title>Sequencing of cultivated peanut Arachis hypogaea provides insights into genome evolution and oil improvement.</title>
        <authorList>
            <person name="Chen X."/>
        </authorList>
    </citation>
    <scope>NUCLEOTIDE SEQUENCE [LARGE SCALE GENOMIC DNA]</scope>
    <source>
        <strain evidence="2">cv. Fuhuasheng</strain>
        <tissue evidence="1">Leaves</tissue>
    </source>
</reference>